<name>A0A0F8XI03_9ZZZZ</name>
<keyword evidence="1" id="KW-1133">Transmembrane helix</keyword>
<evidence type="ECO:0000313" key="2">
    <source>
        <dbReference type="EMBL" id="KKK68762.1"/>
    </source>
</evidence>
<protein>
    <submittedName>
        <fullName evidence="2">Uncharacterized protein</fullName>
    </submittedName>
</protein>
<reference evidence="2" key="1">
    <citation type="journal article" date="2015" name="Nature">
        <title>Complex archaea that bridge the gap between prokaryotes and eukaryotes.</title>
        <authorList>
            <person name="Spang A."/>
            <person name="Saw J.H."/>
            <person name="Jorgensen S.L."/>
            <person name="Zaremba-Niedzwiedzka K."/>
            <person name="Martijn J."/>
            <person name="Lind A.E."/>
            <person name="van Eijk R."/>
            <person name="Schleper C."/>
            <person name="Guy L."/>
            <person name="Ettema T.J."/>
        </authorList>
    </citation>
    <scope>NUCLEOTIDE SEQUENCE</scope>
</reference>
<dbReference type="AlphaFoldDB" id="A0A0F8XI03"/>
<evidence type="ECO:0000256" key="1">
    <source>
        <dbReference type="SAM" id="Phobius"/>
    </source>
</evidence>
<comment type="caution">
    <text evidence="2">The sequence shown here is derived from an EMBL/GenBank/DDBJ whole genome shotgun (WGS) entry which is preliminary data.</text>
</comment>
<feature type="transmembrane region" description="Helical" evidence="1">
    <location>
        <begin position="28"/>
        <end position="51"/>
    </location>
</feature>
<organism evidence="2">
    <name type="scientific">marine sediment metagenome</name>
    <dbReference type="NCBI Taxonomy" id="412755"/>
    <lineage>
        <taxon>unclassified sequences</taxon>
        <taxon>metagenomes</taxon>
        <taxon>ecological metagenomes</taxon>
    </lineage>
</organism>
<dbReference type="EMBL" id="LAZR01058979">
    <property type="protein sequence ID" value="KKK68762.1"/>
    <property type="molecule type" value="Genomic_DNA"/>
</dbReference>
<proteinExistence type="predicted"/>
<gene>
    <name evidence="2" type="ORF">LCGC14_2940770</name>
</gene>
<accession>A0A0F8XI03</accession>
<keyword evidence="1" id="KW-0472">Membrane</keyword>
<sequence>MPSWSLTGAERRGGVGMGDVVRTVLRRVVVTVGLAVAILGWVWMIVFVMAYGN</sequence>
<keyword evidence="1" id="KW-0812">Transmembrane</keyword>